<feature type="binding site" evidence="5">
    <location>
        <begin position="114"/>
        <end position="115"/>
    </location>
    <ligand>
        <name>substrate</name>
    </ligand>
</feature>
<dbReference type="SMART" id="SM00870">
    <property type="entry name" value="Asparaginase"/>
    <property type="match status" value="1"/>
</dbReference>
<dbReference type="Gene3D" id="3.40.50.1170">
    <property type="entry name" value="L-asparaginase, N-terminal domain"/>
    <property type="match status" value="1"/>
</dbReference>
<dbReference type="FunFam" id="3.40.50.1170:FF:000001">
    <property type="entry name" value="L-asparaginase 2"/>
    <property type="match status" value="1"/>
</dbReference>
<dbReference type="SUPFAM" id="SSF53774">
    <property type="entry name" value="Glutaminase/Asparaginase"/>
    <property type="match status" value="1"/>
</dbReference>
<keyword evidence="3" id="KW-0378">Hydrolase</keyword>
<dbReference type="InterPro" id="IPR040919">
    <property type="entry name" value="Asparaginase_C"/>
</dbReference>
<dbReference type="AlphaFoldDB" id="A0A1G8WI36"/>
<feature type="domain" description="L-asparaginase N-terminal" evidence="7">
    <location>
        <begin position="30"/>
        <end position="220"/>
    </location>
</feature>
<dbReference type="InterPro" id="IPR037152">
    <property type="entry name" value="L-asparaginase_N_sf"/>
</dbReference>
<dbReference type="InterPro" id="IPR027474">
    <property type="entry name" value="L-asparaginase_N"/>
</dbReference>
<dbReference type="Proteomes" id="UP000198510">
    <property type="component" value="Unassembled WGS sequence"/>
</dbReference>
<reference evidence="9 10" key="1">
    <citation type="submission" date="2016-10" db="EMBL/GenBank/DDBJ databases">
        <authorList>
            <person name="de Groot N.N."/>
        </authorList>
    </citation>
    <scope>NUCLEOTIDE SEQUENCE [LARGE SCALE GENOMIC DNA]</scope>
    <source>
        <strain evidence="9 10">DSM 25186</strain>
    </source>
</reference>
<evidence type="ECO:0000256" key="2">
    <source>
        <dbReference type="ARBA" id="ARBA00012920"/>
    </source>
</evidence>
<accession>A0A1G8WI36</accession>
<feature type="active site" description="O-isoaspartyl threonine intermediate" evidence="4">
    <location>
        <position position="38"/>
    </location>
</feature>
<dbReference type="Gene3D" id="3.40.50.40">
    <property type="match status" value="1"/>
</dbReference>
<dbReference type="GO" id="GO:0009066">
    <property type="term" value="P:aspartate family amino acid metabolic process"/>
    <property type="evidence" value="ECO:0007669"/>
    <property type="project" value="UniProtKB-ARBA"/>
</dbReference>
<name>A0A1G8WI36_9BACT</name>
<evidence type="ECO:0000256" key="3">
    <source>
        <dbReference type="ARBA" id="ARBA00022801"/>
    </source>
</evidence>
<dbReference type="PIRSF" id="PIRSF500176">
    <property type="entry name" value="L_ASNase"/>
    <property type="match status" value="1"/>
</dbReference>
<dbReference type="InterPro" id="IPR036152">
    <property type="entry name" value="Asp/glu_Ase-like_sf"/>
</dbReference>
<dbReference type="Pfam" id="PF00710">
    <property type="entry name" value="Asparaginase"/>
    <property type="match status" value="1"/>
</dbReference>
<comment type="similarity">
    <text evidence="1">Belongs to the asparaginase 1 family.</text>
</comment>
<dbReference type="PRINTS" id="PR00139">
    <property type="entry name" value="ASNGLNASE"/>
</dbReference>
<dbReference type="InterPro" id="IPR006034">
    <property type="entry name" value="Asparaginase/glutaminase-like"/>
</dbReference>
<dbReference type="PROSITE" id="PS51732">
    <property type="entry name" value="ASN_GLN_ASE_3"/>
    <property type="match status" value="1"/>
</dbReference>
<dbReference type="Pfam" id="PF17763">
    <property type="entry name" value="Asparaginase_C"/>
    <property type="match status" value="1"/>
</dbReference>
<evidence type="ECO:0000256" key="6">
    <source>
        <dbReference type="PROSITE-ProRule" id="PRU10100"/>
    </source>
</evidence>
<dbReference type="GO" id="GO:0004067">
    <property type="term" value="F:asparaginase activity"/>
    <property type="evidence" value="ECO:0007669"/>
    <property type="project" value="UniProtKB-UniRule"/>
</dbReference>
<evidence type="ECO:0000313" key="10">
    <source>
        <dbReference type="Proteomes" id="UP000198510"/>
    </source>
</evidence>
<feature type="domain" description="Asparaginase/glutaminase C-terminal" evidence="8">
    <location>
        <begin position="240"/>
        <end position="354"/>
    </location>
</feature>
<dbReference type="SFLD" id="SFLDS00057">
    <property type="entry name" value="Glutaminase/Asparaginase"/>
    <property type="match status" value="1"/>
</dbReference>
<sequence>MAYQEIKIQTAAKAPPAVPGTGLSSPGAYILVIYTGGTLGMVYDKNGQHLIPFDFEQIQEKLPELARFHINITLLSFDVIIDSSNIKPEHWIRLAQIIRDRYTHYDGFVILHGTDTMAYSASALSFLLEDLNKPVIFTGAQLPIGAPRTDARSNFISALEIASAREYGRPLVPEVCIYFGDSLLRGNRAQKVESTHFSAFESPNYPVLAEAGVNINYNRYAIRPYDITASLHAHDQMDSNVAVLTLFPGVSRSIIENILTIPGLRAVVLRTYGAGNAPTDAWFINCLSQAIENDILIYNVSQCNGGMVMQGRYETSKILAQIGVISGKDITTDAAVTKLMYLLANNVSLADVRANLMRPIRGEMSL</sequence>
<dbReference type="OrthoDB" id="9788068at2"/>
<dbReference type="FunFam" id="3.40.50.40:FF:000001">
    <property type="entry name" value="L-asparaginase 1"/>
    <property type="match status" value="1"/>
</dbReference>
<evidence type="ECO:0000256" key="1">
    <source>
        <dbReference type="ARBA" id="ARBA00010518"/>
    </source>
</evidence>
<dbReference type="InterPro" id="IPR006033">
    <property type="entry name" value="AsnA_fam"/>
</dbReference>
<dbReference type="PANTHER" id="PTHR11707">
    <property type="entry name" value="L-ASPARAGINASE"/>
    <property type="match status" value="1"/>
</dbReference>
<protein>
    <recommendedName>
        <fullName evidence="2">asparaginase</fullName>
        <ecNumber evidence="2">3.5.1.1</ecNumber>
    </recommendedName>
</protein>
<feature type="binding site" evidence="5">
    <location>
        <position position="83"/>
    </location>
    <ligand>
        <name>substrate</name>
    </ligand>
</feature>
<organism evidence="9 10">
    <name type="scientific">Catalinimonas alkaloidigena</name>
    <dbReference type="NCBI Taxonomy" id="1075417"/>
    <lineage>
        <taxon>Bacteria</taxon>
        <taxon>Pseudomonadati</taxon>
        <taxon>Bacteroidota</taxon>
        <taxon>Cytophagia</taxon>
        <taxon>Cytophagales</taxon>
        <taxon>Catalimonadaceae</taxon>
        <taxon>Catalinimonas</taxon>
    </lineage>
</organism>
<evidence type="ECO:0000256" key="4">
    <source>
        <dbReference type="PIRSR" id="PIRSR001220-1"/>
    </source>
</evidence>
<dbReference type="InterPro" id="IPR027473">
    <property type="entry name" value="L-asparaginase_C"/>
</dbReference>
<feature type="active site" evidence="6">
    <location>
        <position position="114"/>
    </location>
</feature>
<dbReference type="EC" id="3.5.1.1" evidence="2"/>
<dbReference type="EMBL" id="FNFO01000001">
    <property type="protein sequence ID" value="SDJ77806.1"/>
    <property type="molecule type" value="Genomic_DNA"/>
</dbReference>
<proteinExistence type="inferred from homology"/>
<dbReference type="InterPro" id="IPR027475">
    <property type="entry name" value="Asparaginase/glutaminase_AS2"/>
</dbReference>
<dbReference type="PROSITE" id="PS00917">
    <property type="entry name" value="ASN_GLN_ASE_2"/>
    <property type="match status" value="1"/>
</dbReference>
<evidence type="ECO:0000256" key="5">
    <source>
        <dbReference type="PIRSR" id="PIRSR001220-2"/>
    </source>
</evidence>
<keyword evidence="10" id="KW-1185">Reference proteome</keyword>
<dbReference type="InterPro" id="IPR041725">
    <property type="entry name" value="L-asparaginase_I"/>
</dbReference>
<dbReference type="PIRSF" id="PIRSF001220">
    <property type="entry name" value="L-ASNase_gatD"/>
    <property type="match status" value="1"/>
</dbReference>
<dbReference type="STRING" id="1075417.SAMN05421823_10189"/>
<evidence type="ECO:0000259" key="7">
    <source>
        <dbReference type="Pfam" id="PF00710"/>
    </source>
</evidence>
<evidence type="ECO:0000313" key="9">
    <source>
        <dbReference type="EMBL" id="SDJ77806.1"/>
    </source>
</evidence>
<dbReference type="NCBIfam" id="TIGR00519">
    <property type="entry name" value="asnASE_I"/>
    <property type="match status" value="1"/>
</dbReference>
<dbReference type="RefSeq" id="WP_089677824.1">
    <property type="nucleotide sequence ID" value="NZ_FNFO01000001.1"/>
</dbReference>
<dbReference type="CDD" id="cd08963">
    <property type="entry name" value="L-asparaginase_I"/>
    <property type="match status" value="1"/>
</dbReference>
<evidence type="ECO:0000259" key="8">
    <source>
        <dbReference type="Pfam" id="PF17763"/>
    </source>
</evidence>
<gene>
    <name evidence="9" type="ORF">SAMN05421823_10189</name>
</gene>
<dbReference type="PANTHER" id="PTHR11707:SF28">
    <property type="entry name" value="60 KDA LYSOPHOSPHOLIPASE"/>
    <property type="match status" value="1"/>
</dbReference>